<dbReference type="EMBL" id="BTSY01000005">
    <property type="protein sequence ID" value="GMT29133.1"/>
    <property type="molecule type" value="Genomic_DNA"/>
</dbReference>
<sequence length="392" mass="43658">FIQMGAHGSHSKKEDFPNLNHDQAKALLANLSKHTTAHTFSEADVSTILPYWGGFAKVAFANLAKKESSKKVDRLPFSLLVQQANLLEGIASEQADGLTNLFGDKWREALVDCSRHLLALTNEDTLALLSILRSDKSSSLTNLLTANRLAAELVHLPFKELLEKESKPPIAKLHGNTVLLSRASQVVLRAHIPVEYRQNWDLIFSTNEHGSSFAQLSHQVDGQGPCIVVVRTTKNRVFGCYASHGFHIGPTYHGDTLCFLFSVVPEIRVFEPTGFNKKYCYLNIHQETLPNGLGIGGNDINWPFFISEQFSTGMATPHSSSFEKCDLAGESRFEIDALEIWRVGPPPQKKKERSILDKDPQAQALLEIAGKEMHSEGFREKKPILDDDDDEE</sequence>
<comment type="subcellular location">
    <subcellularLocation>
        <location evidence="3">Cytoplasm</location>
    </subcellularLocation>
    <subcellularLocation>
        <location evidence="2">Lysosome</location>
    </subcellularLocation>
    <subcellularLocation>
        <location evidence="1">Membrane</location>
    </subcellularLocation>
</comment>
<evidence type="ECO:0000256" key="9">
    <source>
        <dbReference type="ARBA" id="ARBA00042134"/>
    </source>
</evidence>
<evidence type="ECO:0000256" key="4">
    <source>
        <dbReference type="ARBA" id="ARBA00022490"/>
    </source>
</evidence>
<dbReference type="GO" id="GO:0005764">
    <property type="term" value="C:lysosome"/>
    <property type="evidence" value="ECO:0007669"/>
    <property type="project" value="UniProtKB-SubCell"/>
</dbReference>
<dbReference type="GO" id="GO:0005634">
    <property type="term" value="C:nucleus"/>
    <property type="evidence" value="ECO:0007669"/>
    <property type="project" value="TreeGrafter"/>
</dbReference>
<protein>
    <recommendedName>
        <fullName evidence="7">MTOR-associated protein MEAK7</fullName>
    </recommendedName>
    <alternativeName>
        <fullName evidence="9">TBC/LysM-associated domain-containing protein 1</fullName>
    </alternativeName>
    <alternativeName>
        <fullName evidence="8">TLD domain-containing protein 1</fullName>
    </alternativeName>
</protein>
<feature type="domain" description="TLDc" evidence="11">
    <location>
        <begin position="178"/>
        <end position="344"/>
    </location>
</feature>
<evidence type="ECO:0000256" key="6">
    <source>
        <dbReference type="ARBA" id="ARBA00023228"/>
    </source>
</evidence>
<dbReference type="SMART" id="SM00584">
    <property type="entry name" value="TLDc"/>
    <property type="match status" value="1"/>
</dbReference>
<feature type="non-terminal residue" evidence="12">
    <location>
        <position position="1"/>
    </location>
</feature>
<proteinExistence type="predicted"/>
<organism evidence="12 14">
    <name type="scientific">Pristionchus fissidentatus</name>
    <dbReference type="NCBI Taxonomy" id="1538716"/>
    <lineage>
        <taxon>Eukaryota</taxon>
        <taxon>Metazoa</taxon>
        <taxon>Ecdysozoa</taxon>
        <taxon>Nematoda</taxon>
        <taxon>Chromadorea</taxon>
        <taxon>Rhabditida</taxon>
        <taxon>Rhabditina</taxon>
        <taxon>Diplogasteromorpha</taxon>
        <taxon>Diplogasteroidea</taxon>
        <taxon>Neodiplogasteridae</taxon>
        <taxon>Pristionchus</taxon>
    </lineage>
</organism>
<dbReference type="PANTHER" id="PTHR23354">
    <property type="entry name" value="NUCLEOLAR PROTEIN 7/ESTROGEN RECEPTOR COACTIVATOR-RELATED"/>
    <property type="match status" value="1"/>
</dbReference>
<evidence type="ECO:0000313" key="14">
    <source>
        <dbReference type="Proteomes" id="UP001432322"/>
    </source>
</evidence>
<name>A0AAV5WC72_9BILA</name>
<dbReference type="PROSITE" id="PS51886">
    <property type="entry name" value="TLDC"/>
    <property type="match status" value="1"/>
</dbReference>
<evidence type="ECO:0000256" key="7">
    <source>
        <dbReference type="ARBA" id="ARBA00039594"/>
    </source>
</evidence>
<dbReference type="PANTHER" id="PTHR23354:SF131">
    <property type="entry name" value="MTOR-ASSOCIATED PROTEIN MEAK7"/>
    <property type="match status" value="1"/>
</dbReference>
<dbReference type="InterPro" id="IPR006571">
    <property type="entry name" value="TLDc_dom"/>
</dbReference>
<reference evidence="12" key="1">
    <citation type="submission" date="2023-10" db="EMBL/GenBank/DDBJ databases">
        <title>Genome assembly of Pristionchus species.</title>
        <authorList>
            <person name="Yoshida K."/>
            <person name="Sommer R.J."/>
        </authorList>
    </citation>
    <scope>NUCLEOTIDE SEQUENCE</scope>
    <source>
        <strain evidence="12">RS5133</strain>
    </source>
</reference>
<evidence type="ECO:0000256" key="3">
    <source>
        <dbReference type="ARBA" id="ARBA00004496"/>
    </source>
</evidence>
<evidence type="ECO:0000256" key="1">
    <source>
        <dbReference type="ARBA" id="ARBA00004370"/>
    </source>
</evidence>
<evidence type="ECO:0000313" key="12">
    <source>
        <dbReference type="EMBL" id="GMT29133.1"/>
    </source>
</evidence>
<keyword evidence="4" id="KW-0963">Cytoplasm</keyword>
<evidence type="ECO:0000256" key="8">
    <source>
        <dbReference type="ARBA" id="ARBA00041780"/>
    </source>
</evidence>
<accession>A0AAV5WC72</accession>
<dbReference type="Proteomes" id="UP001432322">
    <property type="component" value="Unassembled WGS sequence"/>
</dbReference>
<dbReference type="AlphaFoldDB" id="A0AAV5WC72"/>
<dbReference type="GO" id="GO:0006979">
    <property type="term" value="P:response to oxidative stress"/>
    <property type="evidence" value="ECO:0007669"/>
    <property type="project" value="TreeGrafter"/>
</dbReference>
<keyword evidence="5" id="KW-0472">Membrane</keyword>
<evidence type="ECO:0000313" key="13">
    <source>
        <dbReference type="EMBL" id="GMT37660.1"/>
    </source>
</evidence>
<dbReference type="EMBL" id="BTSY01000219">
    <property type="protein sequence ID" value="GMT37660.1"/>
    <property type="molecule type" value="Genomic_DNA"/>
</dbReference>
<evidence type="ECO:0000259" key="11">
    <source>
        <dbReference type="PROSITE" id="PS51886"/>
    </source>
</evidence>
<gene>
    <name evidence="12" type="ORF">PFISCL1PPCAC_20430</name>
    <name evidence="13" type="ORF">PFISCL1PPCAC_28957</name>
</gene>
<feature type="compositionally biased region" description="Basic and acidic residues" evidence="10">
    <location>
        <begin position="369"/>
        <end position="385"/>
    </location>
</feature>
<dbReference type="GO" id="GO:0016020">
    <property type="term" value="C:membrane"/>
    <property type="evidence" value="ECO:0007669"/>
    <property type="project" value="UniProtKB-SubCell"/>
</dbReference>
<keyword evidence="6" id="KW-0458">Lysosome</keyword>
<dbReference type="Pfam" id="PF07534">
    <property type="entry name" value="TLD"/>
    <property type="match status" value="1"/>
</dbReference>
<evidence type="ECO:0000256" key="10">
    <source>
        <dbReference type="SAM" id="MobiDB-lite"/>
    </source>
</evidence>
<keyword evidence="14" id="KW-1185">Reference proteome</keyword>
<evidence type="ECO:0000256" key="5">
    <source>
        <dbReference type="ARBA" id="ARBA00023136"/>
    </source>
</evidence>
<evidence type="ECO:0000256" key="2">
    <source>
        <dbReference type="ARBA" id="ARBA00004371"/>
    </source>
</evidence>
<feature type="region of interest" description="Disordered" evidence="10">
    <location>
        <begin position="369"/>
        <end position="392"/>
    </location>
</feature>
<comment type="caution">
    <text evidence="12">The sequence shown here is derived from an EMBL/GenBank/DDBJ whole genome shotgun (WGS) entry which is preliminary data.</text>
</comment>